<keyword evidence="3" id="KW-1185">Reference proteome</keyword>
<reference evidence="1 3" key="1">
    <citation type="submission" date="2015-10" db="EMBL/GenBank/DDBJ databases">
        <title>Draft genome of Bosea thiooxidans.</title>
        <authorList>
            <person name="Wang X."/>
        </authorList>
    </citation>
    <scope>NUCLEOTIDE SEQUENCE [LARGE SCALE GENOMIC DNA]</scope>
    <source>
        <strain evidence="1 3">CGMCC 9174</strain>
    </source>
</reference>
<name>A0A0Q3I1U0_9HYPH</name>
<dbReference type="STRING" id="53254.SAMN05660750_04705"/>
<dbReference type="EMBL" id="FUYX01000019">
    <property type="protein sequence ID" value="SKC14337.1"/>
    <property type="molecule type" value="Genomic_DNA"/>
</dbReference>
<dbReference type="AlphaFoldDB" id="A0A0Q3I1U0"/>
<gene>
    <name evidence="1" type="ORF">ARD30_05975</name>
    <name evidence="2" type="ORF">SAMN05660750_04705</name>
</gene>
<sequence>MSVRAGGEAPRRGGRRAFWLLLAAALAALLLLANAHLVYVAVDSQPDCVPHAKAAGESGGFRAARPAC</sequence>
<evidence type="ECO:0000313" key="1">
    <source>
        <dbReference type="EMBL" id="KQK28872.1"/>
    </source>
</evidence>
<protein>
    <submittedName>
        <fullName evidence="1">Uncharacterized protein</fullName>
    </submittedName>
</protein>
<proteinExistence type="predicted"/>
<dbReference type="Proteomes" id="UP000190130">
    <property type="component" value="Unassembled WGS sequence"/>
</dbReference>
<accession>A0A0Q3I1U0</accession>
<dbReference type="Proteomes" id="UP000051562">
    <property type="component" value="Unassembled WGS sequence"/>
</dbReference>
<dbReference type="OrthoDB" id="7597200at2"/>
<evidence type="ECO:0000313" key="3">
    <source>
        <dbReference type="Proteomes" id="UP000051562"/>
    </source>
</evidence>
<dbReference type="RefSeq" id="WP_055729779.1">
    <property type="nucleotide sequence ID" value="NZ_FUYX01000019.1"/>
</dbReference>
<organism evidence="1 3">
    <name type="scientific">Bosea thiooxidans</name>
    <dbReference type="NCBI Taxonomy" id="53254"/>
    <lineage>
        <taxon>Bacteria</taxon>
        <taxon>Pseudomonadati</taxon>
        <taxon>Pseudomonadota</taxon>
        <taxon>Alphaproteobacteria</taxon>
        <taxon>Hyphomicrobiales</taxon>
        <taxon>Boseaceae</taxon>
        <taxon>Bosea</taxon>
    </lineage>
</organism>
<reference evidence="2 4" key="2">
    <citation type="submission" date="2017-02" db="EMBL/GenBank/DDBJ databases">
        <authorList>
            <person name="Peterson S.W."/>
        </authorList>
    </citation>
    <scope>NUCLEOTIDE SEQUENCE [LARGE SCALE GENOMIC DNA]</scope>
    <source>
        <strain evidence="2 4">DSM 9653</strain>
    </source>
</reference>
<evidence type="ECO:0000313" key="2">
    <source>
        <dbReference type="EMBL" id="SKC14337.1"/>
    </source>
</evidence>
<evidence type="ECO:0000313" key="4">
    <source>
        <dbReference type="Proteomes" id="UP000190130"/>
    </source>
</evidence>
<dbReference type="EMBL" id="LMAR01000056">
    <property type="protein sequence ID" value="KQK28872.1"/>
    <property type="molecule type" value="Genomic_DNA"/>
</dbReference>